<protein>
    <submittedName>
        <fullName evidence="5">Uncharacterized protein</fullName>
    </submittedName>
</protein>
<dbReference type="PROSITE" id="PS00086">
    <property type="entry name" value="CYTOCHROME_P450"/>
    <property type="match status" value="1"/>
</dbReference>
<dbReference type="InterPro" id="IPR036396">
    <property type="entry name" value="Cyt_P450_sf"/>
</dbReference>
<dbReference type="Gene3D" id="1.10.630.10">
    <property type="entry name" value="Cytochrome P450"/>
    <property type="match status" value="1"/>
</dbReference>
<keyword evidence="3 4" id="KW-0408">Iron</keyword>
<dbReference type="GO" id="GO:0016705">
    <property type="term" value="F:oxidoreductase activity, acting on paired donors, with incorporation or reduction of molecular oxygen"/>
    <property type="evidence" value="ECO:0007669"/>
    <property type="project" value="InterPro"/>
</dbReference>
<dbReference type="InterPro" id="IPR002401">
    <property type="entry name" value="Cyt_P450_E_grp-I"/>
</dbReference>
<keyword evidence="4" id="KW-0560">Oxidoreductase</keyword>
<dbReference type="GO" id="GO:0004497">
    <property type="term" value="F:monooxygenase activity"/>
    <property type="evidence" value="ECO:0007669"/>
    <property type="project" value="UniProtKB-KW"/>
</dbReference>
<dbReference type="GO" id="GO:0005506">
    <property type="term" value="F:iron ion binding"/>
    <property type="evidence" value="ECO:0007669"/>
    <property type="project" value="InterPro"/>
</dbReference>
<dbReference type="PANTHER" id="PTHR24284">
    <property type="entry name" value="CYTOCHROME P450 FAMILY"/>
    <property type="match status" value="1"/>
</dbReference>
<comment type="similarity">
    <text evidence="1 4">Belongs to the cytochrome P450 family.</text>
</comment>
<comment type="cofactor">
    <cofactor evidence="3">
        <name>heme</name>
        <dbReference type="ChEBI" id="CHEBI:30413"/>
    </cofactor>
</comment>
<dbReference type="Pfam" id="PF00067">
    <property type="entry name" value="p450"/>
    <property type="match status" value="1"/>
</dbReference>
<dbReference type="OrthoDB" id="5842145at2759"/>
<evidence type="ECO:0000256" key="1">
    <source>
        <dbReference type="ARBA" id="ARBA00010617"/>
    </source>
</evidence>
<evidence type="ECO:0000313" key="5">
    <source>
        <dbReference type="EMBL" id="VDO75003.1"/>
    </source>
</evidence>
<keyword evidence="2 4" id="KW-0503">Monooxygenase</keyword>
<dbReference type="InterPro" id="IPR001128">
    <property type="entry name" value="Cyt_P450"/>
</dbReference>
<name>A0A3P7ZBF9_HELPZ</name>
<dbReference type="AlphaFoldDB" id="A0A3P7ZBF9"/>
<dbReference type="InterPro" id="IPR017972">
    <property type="entry name" value="Cyt_P450_CS"/>
</dbReference>
<evidence type="ECO:0000256" key="4">
    <source>
        <dbReference type="RuleBase" id="RU000461"/>
    </source>
</evidence>
<evidence type="ECO:0000256" key="2">
    <source>
        <dbReference type="ARBA" id="ARBA00023033"/>
    </source>
</evidence>
<gene>
    <name evidence="5" type="ORF">HPBE_LOCUS8115</name>
</gene>
<organism evidence="5">
    <name type="scientific">Heligmosomoides polygyrus</name>
    <name type="common">Parasitic roundworm</name>
    <dbReference type="NCBI Taxonomy" id="6339"/>
    <lineage>
        <taxon>Eukaryota</taxon>
        <taxon>Metazoa</taxon>
        <taxon>Ecdysozoa</taxon>
        <taxon>Nematoda</taxon>
        <taxon>Chromadorea</taxon>
        <taxon>Rhabditida</taxon>
        <taxon>Rhabditina</taxon>
        <taxon>Rhabditomorpha</taxon>
        <taxon>Strongyloidea</taxon>
        <taxon>Heligmosomidae</taxon>
        <taxon>Heligmosomoides</taxon>
    </lineage>
</organism>
<dbReference type="PRINTS" id="PR00463">
    <property type="entry name" value="EP450I"/>
</dbReference>
<keyword evidence="3 4" id="KW-0479">Metal-binding</keyword>
<feature type="binding site" description="axial binding residue" evidence="3">
    <location>
        <position position="76"/>
    </location>
    <ligand>
        <name>heme</name>
        <dbReference type="ChEBI" id="CHEBI:30413"/>
    </ligand>
    <ligandPart>
        <name>Fe</name>
        <dbReference type="ChEBI" id="CHEBI:18248"/>
    </ligandPart>
</feature>
<keyword evidence="3 4" id="KW-0349">Heme</keyword>
<dbReference type="SUPFAM" id="SSF48264">
    <property type="entry name" value="Cytochrome P450"/>
    <property type="match status" value="1"/>
</dbReference>
<accession>A0A3P7ZBF9</accession>
<evidence type="ECO:0000256" key="3">
    <source>
        <dbReference type="PIRSR" id="PIRSR602401-1"/>
    </source>
</evidence>
<dbReference type="GO" id="GO:0020037">
    <property type="term" value="F:heme binding"/>
    <property type="evidence" value="ECO:0007669"/>
    <property type="project" value="InterPro"/>
</dbReference>
<dbReference type="PANTHER" id="PTHR24284:SF1">
    <property type="entry name" value="CYTOCHROME P450 FAMILY"/>
    <property type="match status" value="1"/>
</dbReference>
<sequence>MELQRFANIIAINAPHRTVRDTCIGSVPIPADTMLALKCFDRLVLAHRFLMLTFMRYAFQKAIEHFCPFSIGKRLCVGEGLAKIEIFIGLVTLLQNYKIEAVKGREISLESTLSTVLLPKPQSLCLTPV</sequence>
<dbReference type="EMBL" id="UZAH01026062">
    <property type="protein sequence ID" value="VDO75003.1"/>
    <property type="molecule type" value="Genomic_DNA"/>
</dbReference>
<reference evidence="5" key="1">
    <citation type="submission" date="2018-11" db="EMBL/GenBank/DDBJ databases">
        <authorList>
            <consortium name="Pathogen Informatics"/>
        </authorList>
    </citation>
    <scope>NUCLEOTIDE SEQUENCE [LARGE SCALE GENOMIC DNA]</scope>
</reference>
<proteinExistence type="inferred from homology"/>